<comment type="caution">
    <text evidence="2">The sequence shown here is derived from an EMBL/GenBank/DDBJ whole genome shotgun (WGS) entry which is preliminary data.</text>
</comment>
<dbReference type="PANTHER" id="PTHR11373">
    <property type="entry name" value="DEOXYNUCLEOSIDE TRIPHOSPHATE TRIPHOSPHOHYDROLASE"/>
    <property type="match status" value="1"/>
</dbReference>
<accession>A0A0P7BQP2</accession>
<dbReference type="Pfam" id="PF19276">
    <property type="entry name" value="HD_assoc_2"/>
    <property type="match status" value="1"/>
</dbReference>
<feature type="domain" description="HD/PDEase" evidence="1">
    <location>
        <begin position="51"/>
        <end position="176"/>
    </location>
</feature>
<reference evidence="2 3" key="1">
    <citation type="submission" date="2015-07" db="EMBL/GenBank/DDBJ databases">
        <title>The draft genome sequence of Leadbetterella sp. JN14-9.</title>
        <authorList>
            <person name="Liu Y."/>
            <person name="Du J."/>
            <person name="Shao Z."/>
        </authorList>
    </citation>
    <scope>NUCLEOTIDE SEQUENCE [LARGE SCALE GENOMIC DNA]</scope>
    <source>
        <strain evidence="2 3">JN14-9</strain>
    </source>
</reference>
<dbReference type="SUPFAM" id="SSF109604">
    <property type="entry name" value="HD-domain/PDEase-like"/>
    <property type="match status" value="1"/>
</dbReference>
<name>A0A0P7BQP2_9BACT</name>
<dbReference type="GO" id="GO:0008832">
    <property type="term" value="F:dGTPase activity"/>
    <property type="evidence" value="ECO:0007669"/>
    <property type="project" value="TreeGrafter"/>
</dbReference>
<dbReference type="PANTHER" id="PTHR11373:SF4">
    <property type="entry name" value="DEOXYNUCLEOSIDE TRIPHOSPHATE TRIPHOSPHOHYDROLASE SAMHD1"/>
    <property type="match status" value="1"/>
</dbReference>
<dbReference type="Gene3D" id="1.10.3210.10">
    <property type="entry name" value="Hypothetical protein af1432"/>
    <property type="match status" value="1"/>
</dbReference>
<dbReference type="OrthoDB" id="9803619at2"/>
<dbReference type="InterPro" id="IPR050135">
    <property type="entry name" value="dGTPase-like"/>
</dbReference>
<dbReference type="RefSeq" id="WP_055143723.1">
    <property type="nucleotide sequence ID" value="NZ_JXSZ01000005.1"/>
</dbReference>
<proteinExistence type="predicted"/>
<dbReference type="InterPro" id="IPR006674">
    <property type="entry name" value="HD_domain"/>
</dbReference>
<dbReference type="SMART" id="SM00471">
    <property type="entry name" value="HDc"/>
    <property type="match status" value="1"/>
</dbReference>
<dbReference type="CDD" id="cd00077">
    <property type="entry name" value="HDc"/>
    <property type="match status" value="1"/>
</dbReference>
<evidence type="ECO:0000313" key="3">
    <source>
        <dbReference type="Proteomes" id="UP000050454"/>
    </source>
</evidence>
<dbReference type="Pfam" id="PF01966">
    <property type="entry name" value="HD"/>
    <property type="match status" value="1"/>
</dbReference>
<dbReference type="EMBL" id="LGTQ01000005">
    <property type="protein sequence ID" value="KPM49522.1"/>
    <property type="molecule type" value="Genomic_DNA"/>
</dbReference>
<dbReference type="AlphaFoldDB" id="A0A0P7BQP2"/>
<gene>
    <name evidence="2" type="ORF">AFM12_02655</name>
</gene>
<keyword evidence="2" id="KW-0378">Hydrolase</keyword>
<evidence type="ECO:0000313" key="2">
    <source>
        <dbReference type="EMBL" id="KPM49522.1"/>
    </source>
</evidence>
<dbReference type="GO" id="GO:0006203">
    <property type="term" value="P:dGTP catabolic process"/>
    <property type="evidence" value="ECO:0007669"/>
    <property type="project" value="TreeGrafter"/>
</dbReference>
<dbReference type="InterPro" id="IPR003607">
    <property type="entry name" value="HD/PDEase_dom"/>
</dbReference>
<keyword evidence="3" id="KW-1185">Reference proteome</keyword>
<dbReference type="InterPro" id="IPR045509">
    <property type="entry name" value="HD_assoc_2"/>
</dbReference>
<organism evidence="2 3">
    <name type="scientific">Jiulongibacter sediminis</name>
    <dbReference type="NCBI Taxonomy" id="1605367"/>
    <lineage>
        <taxon>Bacteria</taxon>
        <taxon>Pseudomonadati</taxon>
        <taxon>Bacteroidota</taxon>
        <taxon>Cytophagia</taxon>
        <taxon>Cytophagales</taxon>
        <taxon>Leadbetterellaceae</taxon>
        <taxon>Jiulongibacter</taxon>
    </lineage>
</organism>
<evidence type="ECO:0000259" key="1">
    <source>
        <dbReference type="SMART" id="SM00471"/>
    </source>
</evidence>
<sequence length="421" mass="48780">MKNKRKIFNDPVYGFVKIPNDLIFDLIEHPYFQRLRRIKQLGLADFVYPGALHSRFQHAIGAMHLMTQTLNSLESKGIMIMDIEREAAQIAILLHDIGHGPFSHVLEYTILDGVSHEAITDMIVEELNSEYQGRLQMALQMFRNTYARPFFHQLISSQLDMDRMDYINRDSFFTGVAEGSIGVERIIKMFTVKNNQLMVEEKGLLSVENFLNARRMMYWQVYLHKTSVSAEVVLTKALERVKMLLREGKPTFCPGYLKPFLIQDVNAEMFREDSSYLQNFLQLDDMDIWFAMKNWQNEEDPILSSLSKAFVNRKLFKVAIFEGGVSEELIHTLRSKLLQNGVNPNDLNFYYQTGKISNSGYIPENSRIEILMKSGDIQDVAEASDLPTIKALGKIVEKHYLCWTNDVYLQDDIYQSRNQLV</sequence>
<protein>
    <submittedName>
        <fullName evidence="2">Phosphohydrolase</fullName>
    </submittedName>
</protein>
<dbReference type="Proteomes" id="UP000050454">
    <property type="component" value="Unassembled WGS sequence"/>
</dbReference>
<dbReference type="STRING" id="1605367.AFM12_02655"/>